<dbReference type="Pfam" id="PF21716">
    <property type="entry name" value="dnstrm_HI1420"/>
    <property type="match status" value="1"/>
</dbReference>
<reference evidence="2 3" key="1">
    <citation type="submission" date="2019-06" db="EMBL/GenBank/DDBJ databases">
        <title>Ochrobactrum cricket sp.nov., isolated from the insect Teleogryllus occipitalis living in deserted cropland.</title>
        <authorList>
            <person name="Hu M."/>
        </authorList>
    </citation>
    <scope>NUCLEOTIDE SEQUENCE [LARGE SCALE GENOMIC DNA]</scope>
    <source>
        <strain evidence="2 3">LCB8</strain>
    </source>
</reference>
<dbReference type="PANTHER" id="PTHR40275:SF1">
    <property type="entry name" value="SSL7038 PROTEIN"/>
    <property type="match status" value="1"/>
</dbReference>
<dbReference type="Proteomes" id="UP000312784">
    <property type="component" value="Unassembled WGS sequence"/>
</dbReference>
<evidence type="ECO:0000313" key="3">
    <source>
        <dbReference type="Proteomes" id="UP000312784"/>
    </source>
</evidence>
<dbReference type="RefSeq" id="WP_140026445.1">
    <property type="nucleotide sequence ID" value="NZ_JBHUFG010000009.1"/>
</dbReference>
<name>A0ABY2XZE8_9HYPH</name>
<dbReference type="SUPFAM" id="SSF47413">
    <property type="entry name" value="lambda repressor-like DNA-binding domains"/>
    <property type="match status" value="1"/>
</dbReference>
<dbReference type="InterPro" id="IPR001387">
    <property type="entry name" value="Cro/C1-type_HTH"/>
</dbReference>
<protein>
    <submittedName>
        <fullName evidence="2">Addiction module antidote protein</fullName>
    </submittedName>
</protein>
<proteinExistence type="predicted"/>
<gene>
    <name evidence="2" type="ORF">FIC94_22130</name>
</gene>
<accession>A0ABY2XZE8</accession>
<dbReference type="InterPro" id="IPR010982">
    <property type="entry name" value="Lambda_DNA-bd_dom_sf"/>
</dbReference>
<dbReference type="EMBL" id="VEWL01000029">
    <property type="protein sequence ID" value="TNV09314.1"/>
    <property type="molecule type" value="Genomic_DNA"/>
</dbReference>
<organism evidence="2 3">
    <name type="scientific">Ochrobactrum teleogrylli</name>
    <dbReference type="NCBI Taxonomy" id="2479765"/>
    <lineage>
        <taxon>Bacteria</taxon>
        <taxon>Pseudomonadati</taxon>
        <taxon>Pseudomonadota</taxon>
        <taxon>Alphaproteobacteria</taxon>
        <taxon>Hyphomicrobiales</taxon>
        <taxon>Brucellaceae</taxon>
        <taxon>Brucella/Ochrobactrum group</taxon>
        <taxon>Ochrobactrum</taxon>
    </lineage>
</organism>
<dbReference type="Gene3D" id="1.10.260.40">
    <property type="entry name" value="lambda repressor-like DNA-binding domains"/>
    <property type="match status" value="1"/>
</dbReference>
<evidence type="ECO:0000313" key="2">
    <source>
        <dbReference type="EMBL" id="TNV09314.1"/>
    </source>
</evidence>
<sequence length="101" mass="10844">MTLKTREYDASRYLDNDEAIAEYIAAASESGDPHEMAIALGVIAKARGITDISRQTGLSRQAIYKALDGEGNPEFGTIAKVADALGFRLSLVPKQETRTAA</sequence>
<dbReference type="PROSITE" id="PS50943">
    <property type="entry name" value="HTH_CROC1"/>
    <property type="match status" value="1"/>
</dbReference>
<dbReference type="NCBIfam" id="TIGR02684">
    <property type="entry name" value="dnstrm_HI1420"/>
    <property type="match status" value="1"/>
</dbReference>
<comment type="caution">
    <text evidence="2">The sequence shown here is derived from an EMBL/GenBank/DDBJ whole genome shotgun (WGS) entry which is preliminary data.</text>
</comment>
<evidence type="ECO:0000259" key="1">
    <source>
        <dbReference type="PROSITE" id="PS50943"/>
    </source>
</evidence>
<dbReference type="InterPro" id="IPR014057">
    <property type="entry name" value="HI1420"/>
</dbReference>
<dbReference type="CDD" id="cd00093">
    <property type="entry name" value="HTH_XRE"/>
    <property type="match status" value="1"/>
</dbReference>
<keyword evidence="3" id="KW-1185">Reference proteome</keyword>
<feature type="domain" description="HTH cro/C1-type" evidence="1">
    <location>
        <begin position="50"/>
        <end position="92"/>
    </location>
</feature>
<dbReference type="PANTHER" id="PTHR40275">
    <property type="entry name" value="SSL7038 PROTEIN"/>
    <property type="match status" value="1"/>
</dbReference>